<proteinExistence type="inferred from homology"/>
<name>A0A6C2UAY3_PONDE</name>
<dbReference type="InterPro" id="IPR002068">
    <property type="entry name" value="A-crystallin/Hsp20_dom"/>
</dbReference>
<dbReference type="Gene3D" id="2.60.40.790">
    <property type="match status" value="1"/>
</dbReference>
<keyword evidence="5" id="KW-1185">Reference proteome</keyword>
<dbReference type="Pfam" id="PF00011">
    <property type="entry name" value="HSP20"/>
    <property type="match status" value="1"/>
</dbReference>
<accession>A0A6C2UAY3</accession>
<evidence type="ECO:0000256" key="2">
    <source>
        <dbReference type="RuleBase" id="RU003616"/>
    </source>
</evidence>
<protein>
    <submittedName>
        <fullName evidence="4">Spore protein SP21</fullName>
    </submittedName>
</protein>
<evidence type="ECO:0000259" key="3">
    <source>
        <dbReference type="PROSITE" id="PS01031"/>
    </source>
</evidence>
<evidence type="ECO:0000313" key="5">
    <source>
        <dbReference type="Proteomes" id="UP000366872"/>
    </source>
</evidence>
<organism evidence="4 5">
    <name type="scientific">Pontiella desulfatans</name>
    <dbReference type="NCBI Taxonomy" id="2750659"/>
    <lineage>
        <taxon>Bacteria</taxon>
        <taxon>Pseudomonadati</taxon>
        <taxon>Kiritimatiellota</taxon>
        <taxon>Kiritimatiellia</taxon>
        <taxon>Kiritimatiellales</taxon>
        <taxon>Pontiellaceae</taxon>
        <taxon>Pontiella</taxon>
    </lineage>
</organism>
<dbReference type="InterPro" id="IPR031107">
    <property type="entry name" value="Small_HSP"/>
</dbReference>
<reference evidence="4 5" key="1">
    <citation type="submission" date="2019-04" db="EMBL/GenBank/DDBJ databases">
        <authorList>
            <person name="Van Vliet M D."/>
        </authorList>
    </citation>
    <scope>NUCLEOTIDE SEQUENCE [LARGE SCALE GENOMIC DNA]</scope>
    <source>
        <strain evidence="4 5">F1</strain>
    </source>
</reference>
<sequence length="152" mass="17823">MKDKLVPWKKRDEHPFDLLHREINDLFDVYYHGFGGRARRFAGDTGYEVSETDDEIRVKAELPGMEEKDIEVTIDEEVLTIRGERQEQHEEKKRNYRVSEMSHGSFFRSFPLRVAIDRNKVKAKFKRGVLTLTLPKTEQAKTASKRIPISTD</sequence>
<dbReference type="CDD" id="cd06464">
    <property type="entry name" value="ACD_sHsps-like"/>
    <property type="match status" value="1"/>
</dbReference>
<feature type="domain" description="SHSP" evidence="3">
    <location>
        <begin position="38"/>
        <end position="152"/>
    </location>
</feature>
<dbReference type="PROSITE" id="PS01031">
    <property type="entry name" value="SHSP"/>
    <property type="match status" value="1"/>
</dbReference>
<dbReference type="RefSeq" id="WP_136081976.1">
    <property type="nucleotide sequence ID" value="NZ_CAAHFG010000003.1"/>
</dbReference>
<dbReference type="SUPFAM" id="SSF49764">
    <property type="entry name" value="HSP20-like chaperones"/>
    <property type="match status" value="1"/>
</dbReference>
<gene>
    <name evidence="4" type="primary">hspA_3</name>
    <name evidence="4" type="ORF">PDESU_05067</name>
</gene>
<dbReference type="EMBL" id="CAAHFG010000003">
    <property type="protein sequence ID" value="VGO16476.1"/>
    <property type="molecule type" value="Genomic_DNA"/>
</dbReference>
<evidence type="ECO:0000256" key="1">
    <source>
        <dbReference type="PROSITE-ProRule" id="PRU00285"/>
    </source>
</evidence>
<dbReference type="Proteomes" id="UP000366872">
    <property type="component" value="Unassembled WGS sequence"/>
</dbReference>
<dbReference type="PANTHER" id="PTHR11527">
    <property type="entry name" value="HEAT-SHOCK PROTEIN 20 FAMILY MEMBER"/>
    <property type="match status" value="1"/>
</dbReference>
<comment type="similarity">
    <text evidence="1 2">Belongs to the small heat shock protein (HSP20) family.</text>
</comment>
<dbReference type="InterPro" id="IPR008978">
    <property type="entry name" value="HSP20-like_chaperone"/>
</dbReference>
<evidence type="ECO:0000313" key="4">
    <source>
        <dbReference type="EMBL" id="VGO16476.1"/>
    </source>
</evidence>
<dbReference type="AlphaFoldDB" id="A0A6C2UAY3"/>